<gene>
    <name evidence="3" type="ORF">O181_002814</name>
</gene>
<dbReference type="InterPro" id="IPR016197">
    <property type="entry name" value="Chromo-like_dom_sf"/>
</dbReference>
<dbReference type="InterPro" id="IPR000953">
    <property type="entry name" value="Chromo/chromo_shadow_dom"/>
</dbReference>
<dbReference type="Pfam" id="PF00385">
    <property type="entry name" value="Chromo"/>
    <property type="match status" value="1"/>
</dbReference>
<feature type="compositionally biased region" description="Polar residues" evidence="1">
    <location>
        <begin position="1"/>
        <end position="14"/>
    </location>
</feature>
<evidence type="ECO:0000313" key="3">
    <source>
        <dbReference type="EMBL" id="MBW0463099.1"/>
    </source>
</evidence>
<feature type="region of interest" description="Disordered" evidence="1">
    <location>
        <begin position="1"/>
        <end position="22"/>
    </location>
</feature>
<keyword evidence="4" id="KW-1185">Reference proteome</keyword>
<dbReference type="GO" id="GO:0006338">
    <property type="term" value="P:chromatin remodeling"/>
    <property type="evidence" value="ECO:0007669"/>
    <property type="project" value="UniProtKB-ARBA"/>
</dbReference>
<comment type="caution">
    <text evidence="3">The sequence shown here is derived from an EMBL/GenBank/DDBJ whole genome shotgun (WGS) entry which is preliminary data.</text>
</comment>
<evidence type="ECO:0000256" key="1">
    <source>
        <dbReference type="SAM" id="MobiDB-lite"/>
    </source>
</evidence>
<dbReference type="OrthoDB" id="3364639at2759"/>
<dbReference type="Proteomes" id="UP000765509">
    <property type="component" value="Unassembled WGS sequence"/>
</dbReference>
<dbReference type="CDD" id="cd00024">
    <property type="entry name" value="CD_CSD"/>
    <property type="match status" value="1"/>
</dbReference>
<feature type="compositionally biased region" description="Polar residues" evidence="1">
    <location>
        <begin position="37"/>
        <end position="55"/>
    </location>
</feature>
<proteinExistence type="predicted"/>
<dbReference type="EMBL" id="AVOT02000484">
    <property type="protein sequence ID" value="MBW0463099.1"/>
    <property type="molecule type" value="Genomic_DNA"/>
</dbReference>
<dbReference type="SUPFAM" id="SSF54160">
    <property type="entry name" value="Chromo domain-like"/>
    <property type="match status" value="1"/>
</dbReference>
<dbReference type="PROSITE" id="PS50013">
    <property type="entry name" value="CHROMO_2"/>
    <property type="match status" value="1"/>
</dbReference>
<evidence type="ECO:0000259" key="2">
    <source>
        <dbReference type="PROSITE" id="PS50013"/>
    </source>
</evidence>
<name>A0A9Q3BD58_9BASI</name>
<organism evidence="3 4">
    <name type="scientific">Austropuccinia psidii MF-1</name>
    <dbReference type="NCBI Taxonomy" id="1389203"/>
    <lineage>
        <taxon>Eukaryota</taxon>
        <taxon>Fungi</taxon>
        <taxon>Dikarya</taxon>
        <taxon>Basidiomycota</taxon>
        <taxon>Pucciniomycotina</taxon>
        <taxon>Pucciniomycetes</taxon>
        <taxon>Pucciniales</taxon>
        <taxon>Sphaerophragmiaceae</taxon>
        <taxon>Austropuccinia</taxon>
    </lineage>
</organism>
<feature type="region of interest" description="Disordered" evidence="1">
    <location>
        <begin position="37"/>
        <end position="61"/>
    </location>
</feature>
<protein>
    <recommendedName>
        <fullName evidence="2">Chromo domain-containing protein</fullName>
    </recommendedName>
</protein>
<dbReference type="AlphaFoldDB" id="A0A9Q3BD58"/>
<evidence type="ECO:0000313" key="4">
    <source>
        <dbReference type="Proteomes" id="UP000765509"/>
    </source>
</evidence>
<dbReference type="InterPro" id="IPR023780">
    <property type="entry name" value="Chromo_domain"/>
</dbReference>
<reference evidence="3" key="1">
    <citation type="submission" date="2021-03" db="EMBL/GenBank/DDBJ databases">
        <title>Draft genome sequence of rust myrtle Austropuccinia psidii MF-1, a brazilian biotype.</title>
        <authorList>
            <person name="Quecine M.C."/>
            <person name="Pachon D.M.R."/>
            <person name="Bonatelli M.L."/>
            <person name="Correr F.H."/>
            <person name="Franceschini L.M."/>
            <person name="Leite T.F."/>
            <person name="Margarido G.R.A."/>
            <person name="Almeida C.A."/>
            <person name="Ferrarezi J.A."/>
            <person name="Labate C.A."/>
        </authorList>
    </citation>
    <scope>NUCLEOTIDE SEQUENCE</scope>
    <source>
        <strain evidence="3">MF-1</strain>
    </source>
</reference>
<sequence length="118" mass="13607">MVGSFSNLGESQHSFLPPQAPISMEVHPPTLPYFTLRTSQDINNPKSESRASSFNKHSRRRGILKRGKSWYLVEWKGFSQDPQRSTWEQTENLNNLPEITKDFHFLYPEKPGTNSSRA</sequence>
<dbReference type="Gene3D" id="2.40.50.40">
    <property type="match status" value="1"/>
</dbReference>
<feature type="domain" description="Chromo" evidence="2">
    <location>
        <begin position="37"/>
        <end position="104"/>
    </location>
</feature>
<accession>A0A9Q3BD58</accession>